<accession>A0A9N9ATI5</accession>
<dbReference type="GO" id="GO:0072686">
    <property type="term" value="C:mitotic spindle"/>
    <property type="evidence" value="ECO:0007669"/>
    <property type="project" value="TreeGrafter"/>
</dbReference>
<dbReference type="EMBL" id="CAJVPY010001861">
    <property type="protein sequence ID" value="CAG8539515.1"/>
    <property type="molecule type" value="Genomic_DNA"/>
</dbReference>
<gene>
    <name evidence="2" type="ORF">DERYTH_LOCUS4735</name>
</gene>
<comment type="caution">
    <text evidence="2">The sequence shown here is derived from an EMBL/GenBank/DDBJ whole genome shotgun (WGS) entry which is preliminary data.</text>
</comment>
<name>A0A9N9ATI5_9GLOM</name>
<dbReference type="InterPro" id="IPR026206">
    <property type="entry name" value="HAUS3"/>
</dbReference>
<keyword evidence="1" id="KW-0175">Coiled coil</keyword>
<dbReference type="PANTHER" id="PTHR19378:SF0">
    <property type="entry name" value="HAUS AUGMIN-LIKE COMPLEX SUBUNIT 3"/>
    <property type="match status" value="1"/>
</dbReference>
<dbReference type="GO" id="GO:0051225">
    <property type="term" value="P:spindle assembly"/>
    <property type="evidence" value="ECO:0007669"/>
    <property type="project" value="InterPro"/>
</dbReference>
<dbReference type="AlphaFoldDB" id="A0A9N9ATI5"/>
<reference evidence="2" key="1">
    <citation type="submission" date="2021-06" db="EMBL/GenBank/DDBJ databases">
        <authorList>
            <person name="Kallberg Y."/>
            <person name="Tangrot J."/>
            <person name="Rosling A."/>
        </authorList>
    </citation>
    <scope>NUCLEOTIDE SEQUENCE</scope>
    <source>
        <strain evidence="2">MA453B</strain>
    </source>
</reference>
<keyword evidence="3" id="KW-1185">Reference proteome</keyword>
<dbReference type="GO" id="GO:0031023">
    <property type="term" value="P:microtubule organizing center organization"/>
    <property type="evidence" value="ECO:0007669"/>
    <property type="project" value="TreeGrafter"/>
</dbReference>
<proteinExistence type="predicted"/>
<dbReference type="GO" id="GO:0070652">
    <property type="term" value="C:HAUS complex"/>
    <property type="evidence" value="ECO:0007669"/>
    <property type="project" value="InterPro"/>
</dbReference>
<dbReference type="OrthoDB" id="2159690at2759"/>
<feature type="coiled-coil region" evidence="1">
    <location>
        <begin position="76"/>
        <end position="141"/>
    </location>
</feature>
<dbReference type="PANTHER" id="PTHR19378">
    <property type="entry name" value="GOLGIN- RELATED"/>
    <property type="match status" value="1"/>
</dbReference>
<evidence type="ECO:0000313" key="3">
    <source>
        <dbReference type="Proteomes" id="UP000789405"/>
    </source>
</evidence>
<dbReference type="Proteomes" id="UP000789405">
    <property type="component" value="Unassembled WGS sequence"/>
</dbReference>
<dbReference type="GO" id="GO:0005815">
    <property type="term" value="C:microtubule organizing center"/>
    <property type="evidence" value="ECO:0007669"/>
    <property type="project" value="TreeGrafter"/>
</dbReference>
<protein>
    <submittedName>
        <fullName evidence="2">20978_t:CDS:1</fullName>
    </submittedName>
</protein>
<sequence>MYSTTSITDSSLQSATVFANFLSKLEYPNASALKPEQILWAFESKETRHLFDWLCEKIDEKNLIGNNEGGLLSTELAKIKKEHESFENEIDILRKRHDRVSNHRDQLKMTLEDLESQLADLKRINRDLDERNKDVDSLVQQESIKLDVETNALFIALSEVLSERDTHEGSGKTKNFIFQYTNDIENIVKVDQAFTHELQKFRESLFPQNVDGISDQKALCNEIKRLKSLCPKTEFKYIEAISRHEYMSTYLRALESDVLGLDSFIPDVNSLELKCEQYISNSTMLNQQIKSILTSKIGEYLKNLAELQIENTLLMADYNIQSKYQKSLIDRFNLVNDILLSQYSRTQFISKALNLELDDQKTIYRLFSDVTKELEHRRNCFTAQKSLMSATDFVEPKIEKTVVGSNDNLLLSMNRLMNLEILKTSSFLRYSEEQSSSFITYDCLKEKITEIDQTRNNVLSKVNEELVAQQEFSKSCGGIEQVLTSILYKDSKTLDLIFTPREFSDIQFSLLSITNRLKPKLNKISQDLDSLRSSKHENINPLAEGIWRNSRMKFTIFRDMEPPSGMNQHTFTRLLTFEKGCQFCKTKEKTLTIYWIPGVRSCRDCMFPRVFSSHILGSTFKIDNEVLGLILPVTPSIDLPESKHTHYWIDHVKNVIAFLMNADDNMRRALNNLRKDVGKKYKETKNYEKWMFNLRQFYLRGQDDIFSRLHAEINRETLFKMQEDYEYKKLKTEVQYNPFLVQDWQQYKSRILQIAQRIDRNLTSTTFPPTMVSSIRSVDKITQKRIKIVKRLRKITYGSKRISHYQIISIFDVLYVYLPICPSFVNPPDLEYSQEFFMRKLLPSLKREANQLCASRTAPPPYFLEIDGALKVGGLRDQLVFECRLCDTLPLSNIKKVRLHIKGVHELDDNLNNVIYATKVNCDAVLTNLFHAFFLHKN</sequence>
<organism evidence="2 3">
    <name type="scientific">Dentiscutata erythropus</name>
    <dbReference type="NCBI Taxonomy" id="1348616"/>
    <lineage>
        <taxon>Eukaryota</taxon>
        <taxon>Fungi</taxon>
        <taxon>Fungi incertae sedis</taxon>
        <taxon>Mucoromycota</taxon>
        <taxon>Glomeromycotina</taxon>
        <taxon>Glomeromycetes</taxon>
        <taxon>Diversisporales</taxon>
        <taxon>Gigasporaceae</taxon>
        <taxon>Dentiscutata</taxon>
    </lineage>
</organism>
<evidence type="ECO:0000313" key="2">
    <source>
        <dbReference type="EMBL" id="CAG8539515.1"/>
    </source>
</evidence>
<evidence type="ECO:0000256" key="1">
    <source>
        <dbReference type="SAM" id="Coils"/>
    </source>
</evidence>